<proteinExistence type="predicted"/>
<evidence type="ECO:0000313" key="1">
    <source>
        <dbReference type="EMBL" id="KAK9884891.1"/>
    </source>
</evidence>
<comment type="caution">
    <text evidence="1">The sequence shown here is derived from an EMBL/GenBank/DDBJ whole genome shotgun (WGS) entry which is preliminary data.</text>
</comment>
<name>A0AAW1UMS1_9CUCU</name>
<organism evidence="1 2">
    <name type="scientific">Henosepilachna vigintioctopunctata</name>
    <dbReference type="NCBI Taxonomy" id="420089"/>
    <lineage>
        <taxon>Eukaryota</taxon>
        <taxon>Metazoa</taxon>
        <taxon>Ecdysozoa</taxon>
        <taxon>Arthropoda</taxon>
        <taxon>Hexapoda</taxon>
        <taxon>Insecta</taxon>
        <taxon>Pterygota</taxon>
        <taxon>Neoptera</taxon>
        <taxon>Endopterygota</taxon>
        <taxon>Coleoptera</taxon>
        <taxon>Polyphaga</taxon>
        <taxon>Cucujiformia</taxon>
        <taxon>Coccinelloidea</taxon>
        <taxon>Coccinellidae</taxon>
        <taxon>Epilachninae</taxon>
        <taxon>Epilachnini</taxon>
        <taxon>Henosepilachna</taxon>
    </lineage>
</organism>
<keyword evidence="2" id="KW-1185">Reference proteome</keyword>
<evidence type="ECO:0000313" key="2">
    <source>
        <dbReference type="Proteomes" id="UP001431783"/>
    </source>
</evidence>
<feature type="non-terminal residue" evidence="1">
    <location>
        <position position="1"/>
    </location>
</feature>
<dbReference type="EMBL" id="JARQZJ010000094">
    <property type="protein sequence ID" value="KAK9884891.1"/>
    <property type="molecule type" value="Genomic_DNA"/>
</dbReference>
<dbReference type="AlphaFoldDB" id="A0AAW1UMS1"/>
<accession>A0AAW1UMS1</accession>
<sequence length="103" mass="11825">YIWIEYLVFVNRLGEIVNVSKNDLALGRFPFYPGTQNFGNIAHIILKKRGRPFTSSDGVAGVAKPMERLNIVFRHVDILNVEWNVPFKIEHERLETGNRAKAT</sequence>
<dbReference type="Proteomes" id="UP001431783">
    <property type="component" value="Unassembled WGS sequence"/>
</dbReference>
<gene>
    <name evidence="1" type="ORF">WA026_009127</name>
</gene>
<reference evidence="1 2" key="1">
    <citation type="submission" date="2023-03" db="EMBL/GenBank/DDBJ databases">
        <title>Genome insight into feeding habits of ladybird beetles.</title>
        <authorList>
            <person name="Li H.-S."/>
            <person name="Huang Y.-H."/>
            <person name="Pang H."/>
        </authorList>
    </citation>
    <scope>NUCLEOTIDE SEQUENCE [LARGE SCALE GENOMIC DNA]</scope>
    <source>
        <strain evidence="1">SYSU_2023b</strain>
        <tissue evidence="1">Whole body</tissue>
    </source>
</reference>
<protein>
    <submittedName>
        <fullName evidence="1">Uncharacterized protein</fullName>
    </submittedName>
</protein>